<organism evidence="1">
    <name type="scientific">marine sediment metagenome</name>
    <dbReference type="NCBI Taxonomy" id="412755"/>
    <lineage>
        <taxon>unclassified sequences</taxon>
        <taxon>metagenomes</taxon>
        <taxon>ecological metagenomes</taxon>
    </lineage>
</organism>
<proteinExistence type="predicted"/>
<comment type="caution">
    <text evidence="1">The sequence shown here is derived from an EMBL/GenBank/DDBJ whole genome shotgun (WGS) entry which is preliminary data.</text>
</comment>
<evidence type="ECO:0000313" key="1">
    <source>
        <dbReference type="EMBL" id="KKM14627.1"/>
    </source>
</evidence>
<dbReference type="EMBL" id="LAZR01015104">
    <property type="protein sequence ID" value="KKM14627.1"/>
    <property type="molecule type" value="Genomic_DNA"/>
</dbReference>
<sequence>MSGGRAQAKLLEPEIRKYIKKLRKRIRKLDLPSEEKHLAYAHALLFLSMEAHKEAQTHQT</sequence>
<dbReference type="AlphaFoldDB" id="A0A0F9HHL4"/>
<protein>
    <submittedName>
        <fullName evidence="1">Uncharacterized protein</fullName>
    </submittedName>
</protein>
<gene>
    <name evidence="1" type="ORF">LCGC14_1704300</name>
</gene>
<accession>A0A0F9HHL4</accession>
<name>A0A0F9HHL4_9ZZZZ</name>
<reference evidence="1" key="1">
    <citation type="journal article" date="2015" name="Nature">
        <title>Complex archaea that bridge the gap between prokaryotes and eukaryotes.</title>
        <authorList>
            <person name="Spang A."/>
            <person name="Saw J.H."/>
            <person name="Jorgensen S.L."/>
            <person name="Zaremba-Niedzwiedzka K."/>
            <person name="Martijn J."/>
            <person name="Lind A.E."/>
            <person name="van Eijk R."/>
            <person name="Schleper C."/>
            <person name="Guy L."/>
            <person name="Ettema T.J."/>
        </authorList>
    </citation>
    <scope>NUCLEOTIDE SEQUENCE</scope>
</reference>
<feature type="non-terminal residue" evidence="1">
    <location>
        <position position="60"/>
    </location>
</feature>